<evidence type="ECO:0008006" key="4">
    <source>
        <dbReference type="Google" id="ProtNLM"/>
    </source>
</evidence>
<proteinExistence type="predicted"/>
<dbReference type="Proteomes" id="UP000472262">
    <property type="component" value="Unassembled WGS sequence"/>
</dbReference>
<evidence type="ECO:0000313" key="3">
    <source>
        <dbReference type="Proteomes" id="UP000472262"/>
    </source>
</evidence>
<reference evidence="2" key="2">
    <citation type="submission" date="2025-09" db="UniProtKB">
        <authorList>
            <consortium name="Ensembl"/>
        </authorList>
    </citation>
    <scope>IDENTIFICATION</scope>
</reference>
<keyword evidence="3" id="KW-1185">Reference proteome</keyword>
<name>A0A672RU52_SINGR</name>
<evidence type="ECO:0000313" key="2">
    <source>
        <dbReference type="Ensembl" id="ENSSGRP00000092584.1"/>
    </source>
</evidence>
<feature type="region of interest" description="Disordered" evidence="1">
    <location>
        <begin position="1"/>
        <end position="49"/>
    </location>
</feature>
<protein>
    <recommendedName>
        <fullName evidence="4">Small EDRK-rich factor-like N-terminal domain-containing protein</fullName>
    </recommendedName>
</protein>
<dbReference type="AlphaFoldDB" id="A0A672RU52"/>
<sequence>MTLIRELARQKNTKQQNDMQKGKRNDGGLSAAARKQREPTIPRHEQNLS</sequence>
<reference evidence="2" key="1">
    <citation type="submission" date="2025-08" db="UniProtKB">
        <authorList>
            <consortium name="Ensembl"/>
        </authorList>
    </citation>
    <scope>IDENTIFICATION</scope>
</reference>
<accession>A0A672RU52</accession>
<feature type="compositionally biased region" description="Basic and acidic residues" evidence="1">
    <location>
        <begin position="35"/>
        <end position="49"/>
    </location>
</feature>
<dbReference type="Ensembl" id="ENSSGRT00000098538.1">
    <property type="protein sequence ID" value="ENSSGRP00000092584.1"/>
    <property type="gene ID" value="ENSSGRG00000046375.1"/>
</dbReference>
<evidence type="ECO:0000256" key="1">
    <source>
        <dbReference type="SAM" id="MobiDB-lite"/>
    </source>
</evidence>
<dbReference type="InParanoid" id="A0A672RU52"/>
<organism evidence="2 3">
    <name type="scientific">Sinocyclocheilus grahami</name>
    <name type="common">Dianchi golden-line fish</name>
    <name type="synonym">Barbus grahami</name>
    <dbReference type="NCBI Taxonomy" id="75366"/>
    <lineage>
        <taxon>Eukaryota</taxon>
        <taxon>Metazoa</taxon>
        <taxon>Chordata</taxon>
        <taxon>Craniata</taxon>
        <taxon>Vertebrata</taxon>
        <taxon>Euteleostomi</taxon>
        <taxon>Actinopterygii</taxon>
        <taxon>Neopterygii</taxon>
        <taxon>Teleostei</taxon>
        <taxon>Ostariophysi</taxon>
        <taxon>Cypriniformes</taxon>
        <taxon>Cyprinidae</taxon>
        <taxon>Cyprininae</taxon>
        <taxon>Sinocyclocheilus</taxon>
    </lineage>
</organism>